<comment type="caution">
    <text evidence="2">The sequence shown here is derived from an EMBL/GenBank/DDBJ whole genome shotgun (WGS) entry which is preliminary data.</text>
</comment>
<evidence type="ECO:0000259" key="1">
    <source>
        <dbReference type="Pfam" id="PF03235"/>
    </source>
</evidence>
<keyword evidence="3" id="KW-1185">Reference proteome</keyword>
<dbReference type="RefSeq" id="WP_203980697.1">
    <property type="nucleotide sequence ID" value="NZ_BAAAKY010000004.1"/>
</dbReference>
<sequence length="357" mass="41113">MQGSTPQHYTIADFLKWNDDKELILNPKFQRGPVWLTPARTYLIDSILRGYPIPKLLLRTQVDRNTRRTIRDVVDGQQRLRAIIDFERDGFPLGTKAKEYKGKRYSDLDDDEKDAFLSYKLTCEQLINASDDDVLEVFLRINSYAIPVNEPELRNARFDNEFSELVKELVPKLRDTWDLGVLSDRERVRMADQSVVAEVIGYFLQGVADGAEADITKLYEYTSHKDFDTNHLPSFEEVVSIFQQATDLLVDLKKEPIVQRPHFLILAAAIMYAKGILPQGKLEFDSLPHPEEMLRDKEEIVESMRALNGALSADNDDEIPISLRRFREARATTQRMKSRQPRFEFMCAALAAALPTR</sequence>
<proteinExistence type="predicted"/>
<reference evidence="2" key="1">
    <citation type="submission" date="2021-01" db="EMBL/GenBank/DDBJ databases">
        <title>Whole genome shotgun sequence of Planotetraspora silvatica NBRC 100141.</title>
        <authorList>
            <person name="Komaki H."/>
            <person name="Tamura T."/>
        </authorList>
    </citation>
    <scope>NUCLEOTIDE SEQUENCE</scope>
    <source>
        <strain evidence="2">NBRC 100141</strain>
    </source>
</reference>
<dbReference type="PANTHER" id="PTHR39639:SF1">
    <property type="entry name" value="DUF262 DOMAIN-CONTAINING PROTEIN"/>
    <property type="match status" value="1"/>
</dbReference>
<organism evidence="2 3">
    <name type="scientific">Planotetraspora silvatica</name>
    <dbReference type="NCBI Taxonomy" id="234614"/>
    <lineage>
        <taxon>Bacteria</taxon>
        <taxon>Bacillati</taxon>
        <taxon>Actinomycetota</taxon>
        <taxon>Actinomycetes</taxon>
        <taxon>Streptosporangiales</taxon>
        <taxon>Streptosporangiaceae</taxon>
        <taxon>Planotetraspora</taxon>
    </lineage>
</organism>
<dbReference type="PANTHER" id="PTHR39639">
    <property type="entry name" value="CHROMOSOME 16, WHOLE GENOME SHOTGUN SEQUENCE"/>
    <property type="match status" value="1"/>
</dbReference>
<accession>A0A8J3XSI8</accession>
<name>A0A8J3XSI8_9ACTN</name>
<dbReference type="Pfam" id="PF03235">
    <property type="entry name" value="GmrSD_N"/>
    <property type="match status" value="1"/>
</dbReference>
<protein>
    <recommendedName>
        <fullName evidence="1">GmrSD restriction endonucleases N-terminal domain-containing protein</fullName>
    </recommendedName>
</protein>
<dbReference type="AlphaFoldDB" id="A0A8J3XSI8"/>
<dbReference type="InterPro" id="IPR004919">
    <property type="entry name" value="GmrSD_N"/>
</dbReference>
<evidence type="ECO:0000313" key="3">
    <source>
        <dbReference type="Proteomes" id="UP000644610"/>
    </source>
</evidence>
<evidence type="ECO:0000313" key="2">
    <source>
        <dbReference type="EMBL" id="GII51185.1"/>
    </source>
</evidence>
<gene>
    <name evidence="2" type="ORF">Psi02_76090</name>
</gene>
<feature type="domain" description="GmrSD restriction endonucleases N-terminal" evidence="1">
    <location>
        <begin position="18"/>
        <end position="158"/>
    </location>
</feature>
<dbReference type="EMBL" id="BOOQ01000062">
    <property type="protein sequence ID" value="GII51185.1"/>
    <property type="molecule type" value="Genomic_DNA"/>
</dbReference>
<dbReference type="Proteomes" id="UP000644610">
    <property type="component" value="Unassembled WGS sequence"/>
</dbReference>